<dbReference type="Pfam" id="PF00903">
    <property type="entry name" value="Glyoxalase"/>
    <property type="match status" value="1"/>
</dbReference>
<feature type="region of interest" description="Disordered" evidence="1">
    <location>
        <begin position="87"/>
        <end position="107"/>
    </location>
</feature>
<dbReference type="Proteomes" id="UP000019140">
    <property type="component" value="Unassembled WGS sequence"/>
</dbReference>
<feature type="domain" description="VOC" evidence="2">
    <location>
        <begin position="3"/>
        <end position="130"/>
    </location>
</feature>
<feature type="compositionally biased region" description="Basic and acidic residues" evidence="1">
    <location>
        <begin position="94"/>
        <end position="105"/>
    </location>
</feature>
<organism evidence="3 4">
    <name type="scientific">Candidatus Entotheonella gemina</name>
    <dbReference type="NCBI Taxonomy" id="1429439"/>
    <lineage>
        <taxon>Bacteria</taxon>
        <taxon>Pseudomonadati</taxon>
        <taxon>Nitrospinota/Tectimicrobiota group</taxon>
        <taxon>Candidatus Tectimicrobiota</taxon>
        <taxon>Candidatus Entotheonellia</taxon>
        <taxon>Candidatus Entotheonellales</taxon>
        <taxon>Candidatus Entotheonellaceae</taxon>
        <taxon>Candidatus Entotheonella</taxon>
    </lineage>
</organism>
<evidence type="ECO:0000313" key="4">
    <source>
        <dbReference type="Proteomes" id="UP000019140"/>
    </source>
</evidence>
<dbReference type="CDD" id="cd06587">
    <property type="entry name" value="VOC"/>
    <property type="match status" value="1"/>
</dbReference>
<evidence type="ECO:0000256" key="1">
    <source>
        <dbReference type="SAM" id="MobiDB-lite"/>
    </source>
</evidence>
<reference evidence="3 4" key="1">
    <citation type="journal article" date="2014" name="Nature">
        <title>An environmental bacterial taxon with a large and distinct metabolic repertoire.</title>
        <authorList>
            <person name="Wilson M.C."/>
            <person name="Mori T."/>
            <person name="Ruckert C."/>
            <person name="Uria A.R."/>
            <person name="Helf M.J."/>
            <person name="Takada K."/>
            <person name="Gernert C."/>
            <person name="Steffens U.A."/>
            <person name="Heycke N."/>
            <person name="Schmitt S."/>
            <person name="Rinke C."/>
            <person name="Helfrich E.J."/>
            <person name="Brachmann A.O."/>
            <person name="Gurgui C."/>
            <person name="Wakimoto T."/>
            <person name="Kracht M."/>
            <person name="Crusemann M."/>
            <person name="Hentschel U."/>
            <person name="Abe I."/>
            <person name="Matsunaga S."/>
            <person name="Kalinowski J."/>
            <person name="Takeyama H."/>
            <person name="Piel J."/>
        </authorList>
    </citation>
    <scope>NUCLEOTIDE SEQUENCE [LARGE SCALE GENOMIC DNA]</scope>
    <source>
        <strain evidence="4">TSY2</strain>
    </source>
</reference>
<dbReference type="InterPro" id="IPR029068">
    <property type="entry name" value="Glyas_Bleomycin-R_OHBP_Dase"/>
</dbReference>
<dbReference type="InterPro" id="IPR037523">
    <property type="entry name" value="VOC_core"/>
</dbReference>
<dbReference type="SUPFAM" id="SSF54593">
    <property type="entry name" value="Glyoxalase/Bleomycin resistance protein/Dihydroxybiphenyl dioxygenase"/>
    <property type="match status" value="1"/>
</dbReference>
<sequence length="137" mass="15110">MARIRHLTITTDDPEAVAAFYVKAFDMKEISCAPNGSRHLTDGYIDLAILNWKTEKDPDVGPNGPNYSGIHHIGFQVDDMEEASQKLEAANGERINDRPGIDVRTRSKTPRNYEVKWSGPNGVVLDVSESGWAGAPE</sequence>
<dbReference type="PROSITE" id="PS51819">
    <property type="entry name" value="VOC"/>
    <property type="match status" value="1"/>
</dbReference>
<evidence type="ECO:0000313" key="3">
    <source>
        <dbReference type="EMBL" id="ETX04884.1"/>
    </source>
</evidence>
<evidence type="ECO:0000259" key="2">
    <source>
        <dbReference type="PROSITE" id="PS51819"/>
    </source>
</evidence>
<dbReference type="InterPro" id="IPR004360">
    <property type="entry name" value="Glyas_Fos-R_dOase_dom"/>
</dbReference>
<comment type="caution">
    <text evidence="3">The sequence shown here is derived from an EMBL/GenBank/DDBJ whole genome shotgun (WGS) entry which is preliminary data.</text>
</comment>
<gene>
    <name evidence="3" type="ORF">ETSY2_26230</name>
</gene>
<keyword evidence="4" id="KW-1185">Reference proteome</keyword>
<name>W4M3H8_9BACT</name>
<dbReference type="Gene3D" id="3.10.180.10">
    <property type="entry name" value="2,3-Dihydroxybiphenyl 1,2-Dioxygenase, domain 1"/>
    <property type="match status" value="1"/>
</dbReference>
<protein>
    <recommendedName>
        <fullName evidence="2">VOC domain-containing protein</fullName>
    </recommendedName>
</protein>
<proteinExistence type="predicted"/>
<dbReference type="EMBL" id="AZHX01001095">
    <property type="protein sequence ID" value="ETX04884.1"/>
    <property type="molecule type" value="Genomic_DNA"/>
</dbReference>
<dbReference type="AlphaFoldDB" id="W4M3H8"/>
<dbReference type="HOGENOM" id="CLU_153797_0_0_7"/>
<accession>W4M3H8</accession>